<dbReference type="EMBL" id="WHPN01000402">
    <property type="protein sequence ID" value="KAF4405864.1"/>
    <property type="molecule type" value="Genomic_DNA"/>
</dbReference>
<feature type="signal peptide" evidence="1">
    <location>
        <begin position="1"/>
        <end position="27"/>
    </location>
</feature>
<evidence type="ECO:0000256" key="1">
    <source>
        <dbReference type="SAM" id="SignalP"/>
    </source>
</evidence>
<feature type="domain" description="Peptidoglycan binding-like" evidence="2">
    <location>
        <begin position="77"/>
        <end position="131"/>
    </location>
</feature>
<feature type="chain" id="PRO_5045204473" evidence="1">
    <location>
        <begin position="28"/>
        <end position="137"/>
    </location>
</feature>
<dbReference type="InterPro" id="IPR036366">
    <property type="entry name" value="PGBDSf"/>
</dbReference>
<name>A0ABQ7FA12_9ACTN</name>
<evidence type="ECO:0000313" key="3">
    <source>
        <dbReference type="EMBL" id="KAF4405864.1"/>
    </source>
</evidence>
<dbReference type="Gene3D" id="1.10.101.10">
    <property type="entry name" value="PGBD-like superfamily/PGBD"/>
    <property type="match status" value="1"/>
</dbReference>
<evidence type="ECO:0000259" key="2">
    <source>
        <dbReference type="Pfam" id="PF01471"/>
    </source>
</evidence>
<dbReference type="RefSeq" id="WP_156207527.1">
    <property type="nucleotide sequence ID" value="NZ_WHPN01000402.1"/>
</dbReference>
<keyword evidence="1" id="KW-0732">Signal</keyword>
<protein>
    <submittedName>
        <fullName evidence="3">Peptidoglycan-binding protein</fullName>
    </submittedName>
</protein>
<gene>
    <name evidence="3" type="ORF">GCU69_28160</name>
</gene>
<dbReference type="InterPro" id="IPR036365">
    <property type="entry name" value="PGBD-like_sf"/>
</dbReference>
<dbReference type="SUPFAM" id="SSF47090">
    <property type="entry name" value="PGBD-like"/>
    <property type="match status" value="1"/>
</dbReference>
<keyword evidence="4" id="KW-1185">Reference proteome</keyword>
<sequence>MNASKRIALVTATLALTGGVFSTPASADSASATASQEISAAAYTCDVERSGNTYQAGYYSGRTITPSTRSVSAAGIEAQCILKHRGYDPGTVDGVFGPNSQAAMKELQRDVNDSGAGLVVDGLPGPKSWGWLRVFGW</sequence>
<comment type="caution">
    <text evidence="3">The sequence shown here is derived from an EMBL/GenBank/DDBJ whole genome shotgun (WGS) entry which is preliminary data.</text>
</comment>
<organism evidence="3 4">
    <name type="scientific">Streptomyces lycii</name>
    <dbReference type="NCBI Taxonomy" id="2654337"/>
    <lineage>
        <taxon>Bacteria</taxon>
        <taxon>Bacillati</taxon>
        <taxon>Actinomycetota</taxon>
        <taxon>Actinomycetes</taxon>
        <taxon>Kitasatosporales</taxon>
        <taxon>Streptomycetaceae</taxon>
        <taxon>Streptomyces</taxon>
    </lineage>
</organism>
<reference evidence="3 4" key="1">
    <citation type="submission" date="2019-10" db="EMBL/GenBank/DDBJ databases">
        <title>Streptomyces tenebrisbrunneis sp.nov., an endogenous actinomycete isolated from of Lycium ruthenicum.</title>
        <authorList>
            <person name="Ma L."/>
        </authorList>
    </citation>
    <scope>NUCLEOTIDE SEQUENCE [LARGE SCALE GENOMIC DNA]</scope>
    <source>
        <strain evidence="3 4">TRM 66187</strain>
    </source>
</reference>
<evidence type="ECO:0000313" key="4">
    <source>
        <dbReference type="Proteomes" id="UP000621266"/>
    </source>
</evidence>
<dbReference type="InterPro" id="IPR002477">
    <property type="entry name" value="Peptidoglycan-bd-like"/>
</dbReference>
<accession>A0ABQ7FA12</accession>
<dbReference type="Pfam" id="PF01471">
    <property type="entry name" value="PG_binding_1"/>
    <property type="match status" value="1"/>
</dbReference>
<proteinExistence type="predicted"/>
<dbReference type="Proteomes" id="UP000621266">
    <property type="component" value="Unassembled WGS sequence"/>
</dbReference>